<accession>A0A1Q2LFV6</accession>
<evidence type="ECO:0000313" key="3">
    <source>
        <dbReference type="Proteomes" id="UP000188298"/>
    </source>
</evidence>
<proteinExistence type="predicted"/>
<protein>
    <recommendedName>
        <fullName evidence="4">Outer membrane beta-barrel protein</fullName>
    </recommendedName>
</protein>
<feature type="chain" id="PRO_5012478961" description="Outer membrane beta-barrel protein" evidence="1">
    <location>
        <begin position="24"/>
        <end position="224"/>
    </location>
</feature>
<dbReference type="EMBL" id="CP019645">
    <property type="protein sequence ID" value="AQQ58987.1"/>
    <property type="molecule type" value="Genomic_DNA"/>
</dbReference>
<dbReference type="KEGG" id="hbl:XJ32_01470"/>
<evidence type="ECO:0008006" key="4">
    <source>
        <dbReference type="Google" id="ProtNLM"/>
    </source>
</evidence>
<sequence length="224" mass="24820">MGFEKSIKASVLSLMLVSSMAYASESTESVSTESKGRAFVGLQAGTSMLKDKHKLIAKHDNITNKDSISDWNFSVASYGVIGGYEYWFSNNLGVRGYALVSMSSTYRMYATHFGIGADVMYDFVEIAGGNIGVVGGLQLGGVYWGKGYYIVYEQETVKKPLAFDIALNIGLRYSQDKHVLELVGKIPFIESHIGTRDLKAASYASDETYAREVYSIIARYMYRF</sequence>
<gene>
    <name evidence="2" type="ORF">XJ32_01470</name>
</gene>
<feature type="signal peptide" evidence="1">
    <location>
        <begin position="1"/>
        <end position="23"/>
    </location>
</feature>
<dbReference type="Proteomes" id="UP000188298">
    <property type="component" value="Chromosome"/>
</dbReference>
<dbReference type="Pfam" id="PF01856">
    <property type="entry name" value="HP_OMP"/>
    <property type="match status" value="1"/>
</dbReference>
<name>A0A1Q2LFV6_9HELI</name>
<dbReference type="AlphaFoldDB" id="A0A1Q2LFV6"/>
<evidence type="ECO:0000313" key="2">
    <source>
        <dbReference type="EMBL" id="AQQ58987.1"/>
    </source>
</evidence>
<dbReference type="InterPro" id="IPR002718">
    <property type="entry name" value="OMP_Helicobacter"/>
</dbReference>
<dbReference type="RefSeq" id="WP_077388120.1">
    <property type="nucleotide sequence ID" value="NZ_CP019645.1"/>
</dbReference>
<organism evidence="2 3">
    <name type="scientific">Helicobacter bilis</name>
    <dbReference type="NCBI Taxonomy" id="37372"/>
    <lineage>
        <taxon>Bacteria</taxon>
        <taxon>Pseudomonadati</taxon>
        <taxon>Campylobacterota</taxon>
        <taxon>Epsilonproteobacteria</taxon>
        <taxon>Campylobacterales</taxon>
        <taxon>Helicobacteraceae</taxon>
        <taxon>Helicobacter</taxon>
    </lineage>
</organism>
<keyword evidence="1" id="KW-0732">Signal</keyword>
<evidence type="ECO:0000256" key="1">
    <source>
        <dbReference type="SAM" id="SignalP"/>
    </source>
</evidence>
<reference evidence="2 3" key="1">
    <citation type="submission" date="2017-02" db="EMBL/GenBank/DDBJ databases">
        <title>Whole genome sequencing of Helicobacter bilis strain AAQJH.</title>
        <authorList>
            <person name="Conlan S."/>
            <person name="Thomas P.J."/>
            <person name="Mullikin J."/>
            <person name="Palmore T.N."/>
            <person name="Frank K.M."/>
            <person name="Segre J.A."/>
        </authorList>
    </citation>
    <scope>NUCLEOTIDE SEQUENCE [LARGE SCALE GENOMIC DNA]</scope>
    <source>
        <strain evidence="2 3">AAQJH</strain>
    </source>
</reference>